<dbReference type="Proteomes" id="UP000242175">
    <property type="component" value="Chromosome large"/>
</dbReference>
<feature type="transmembrane region" description="Helical" evidence="12">
    <location>
        <begin position="210"/>
        <end position="234"/>
    </location>
</feature>
<evidence type="ECO:0000256" key="8">
    <source>
        <dbReference type="ARBA" id="ARBA00022989"/>
    </source>
</evidence>
<evidence type="ECO:0000256" key="1">
    <source>
        <dbReference type="ARBA" id="ARBA00004141"/>
    </source>
</evidence>
<keyword evidence="7" id="KW-0630">Potassium</keyword>
<evidence type="ECO:0000256" key="11">
    <source>
        <dbReference type="ARBA" id="ARBA00023303"/>
    </source>
</evidence>
<dbReference type="InterPro" id="IPR027359">
    <property type="entry name" value="Volt_channel_dom_sf"/>
</dbReference>
<evidence type="ECO:0000313" key="14">
    <source>
        <dbReference type="EMBL" id="ASK78569.1"/>
    </source>
</evidence>
<keyword evidence="15" id="KW-1185">Reference proteome</keyword>
<dbReference type="OrthoDB" id="9799090at2"/>
<evidence type="ECO:0000256" key="12">
    <source>
        <dbReference type="SAM" id="Phobius"/>
    </source>
</evidence>
<evidence type="ECO:0000256" key="10">
    <source>
        <dbReference type="ARBA" id="ARBA00023136"/>
    </source>
</evidence>
<feature type="transmembrane region" description="Helical" evidence="12">
    <location>
        <begin position="21"/>
        <end position="40"/>
    </location>
</feature>
<dbReference type="GO" id="GO:0005249">
    <property type="term" value="F:voltage-gated potassium channel activity"/>
    <property type="evidence" value="ECO:0007669"/>
    <property type="project" value="InterPro"/>
</dbReference>
<feature type="transmembrane region" description="Helical" evidence="12">
    <location>
        <begin position="177"/>
        <end position="198"/>
    </location>
</feature>
<feature type="domain" description="Ion transport" evidence="13">
    <location>
        <begin position="23"/>
        <end position="233"/>
    </location>
</feature>
<keyword evidence="2" id="KW-0813">Transport</keyword>
<proteinExistence type="predicted"/>
<keyword evidence="3" id="KW-0633">Potassium transport</keyword>
<name>A0A220VDZ2_9GAMM</name>
<dbReference type="Gene3D" id="1.10.287.70">
    <property type="match status" value="1"/>
</dbReference>
<keyword evidence="8 12" id="KW-1133">Transmembrane helix</keyword>
<dbReference type="InterPro" id="IPR005821">
    <property type="entry name" value="Ion_trans_dom"/>
</dbReference>
<keyword evidence="4 12" id="KW-0812">Transmembrane</keyword>
<dbReference type="PANTHER" id="PTHR11537">
    <property type="entry name" value="VOLTAGE-GATED POTASSIUM CHANNEL"/>
    <property type="match status" value="1"/>
</dbReference>
<reference evidence="14 15" key="1">
    <citation type="journal article" date="2016" name="Int. J. Syst. Evol. Microbiol.">
        <title>Paraphotobacterium marinum gen. nov., sp. nov., a member of the family Vibrionaceae, isolated from surface seawater.</title>
        <authorList>
            <person name="Huang Z."/>
            <person name="Dong C."/>
            <person name="Shao Z."/>
        </authorList>
    </citation>
    <scope>NUCLEOTIDE SEQUENCE [LARGE SCALE GENOMIC DNA]</scope>
    <source>
        <strain evidence="14 15">NSCS20N07D</strain>
    </source>
</reference>
<evidence type="ECO:0000256" key="3">
    <source>
        <dbReference type="ARBA" id="ARBA00022538"/>
    </source>
</evidence>
<dbReference type="KEGG" id="pmai:CF386_05895"/>
<dbReference type="GO" id="GO:0008076">
    <property type="term" value="C:voltage-gated potassium channel complex"/>
    <property type="evidence" value="ECO:0007669"/>
    <property type="project" value="InterPro"/>
</dbReference>
<gene>
    <name evidence="14" type="ORF">CF386_05895</name>
</gene>
<evidence type="ECO:0000256" key="9">
    <source>
        <dbReference type="ARBA" id="ARBA00023065"/>
    </source>
</evidence>
<accession>A0A220VDZ2</accession>
<dbReference type="InterPro" id="IPR028325">
    <property type="entry name" value="VG_K_chnl"/>
</dbReference>
<comment type="subcellular location">
    <subcellularLocation>
        <location evidence="1">Membrane</location>
        <topology evidence="1">Multi-pass membrane protein</topology>
    </subcellularLocation>
</comment>
<keyword evidence="9" id="KW-0406">Ion transport</keyword>
<keyword evidence="6" id="KW-0851">Voltage-gated channel</keyword>
<evidence type="ECO:0000259" key="13">
    <source>
        <dbReference type="Pfam" id="PF00520"/>
    </source>
</evidence>
<evidence type="ECO:0000256" key="6">
    <source>
        <dbReference type="ARBA" id="ARBA00022882"/>
    </source>
</evidence>
<feature type="transmembrane region" description="Helical" evidence="12">
    <location>
        <begin position="150"/>
        <end position="171"/>
    </location>
</feature>
<keyword evidence="10 12" id="KW-0472">Membrane</keyword>
<evidence type="ECO:0000256" key="7">
    <source>
        <dbReference type="ARBA" id="ARBA00022958"/>
    </source>
</evidence>
<keyword evidence="5" id="KW-0631">Potassium channel</keyword>
<evidence type="ECO:0000313" key="15">
    <source>
        <dbReference type="Proteomes" id="UP000242175"/>
    </source>
</evidence>
<dbReference type="Pfam" id="PF00520">
    <property type="entry name" value="Ion_trans"/>
    <property type="match status" value="1"/>
</dbReference>
<sequence length="275" mass="31047">MNNSERRKLLYDIIFGTDTKFGKLFDVILISLILASYLLLMAGSVKAIETKYNQIIIAFEWAFTIIFTVEYLTRIYCSPRPLKYITSFYGIVDLIATMPLYIALLFPSAHYLLIIRLVRVLRIFRILRLNNYLKDSNILLSSINNSKRKILVFFLAMLIFVIVLGTLIYIVEGPKNGFNNLFISVYWAIVTMTTVGYGDLVPHTVLGKGIAAFTMLLGYCTLVVTTGIVSAQFISDAKNRTSSNNIKCPNCGQVDHNEQAIFCFNCGAELPSLKK</sequence>
<organism evidence="14 15">
    <name type="scientific">Paraphotobacterium marinum</name>
    <dbReference type="NCBI Taxonomy" id="1755811"/>
    <lineage>
        <taxon>Bacteria</taxon>
        <taxon>Pseudomonadati</taxon>
        <taxon>Pseudomonadota</taxon>
        <taxon>Gammaproteobacteria</taxon>
        <taxon>Vibrionales</taxon>
        <taxon>Vibrionaceae</taxon>
        <taxon>Paraphotobacterium</taxon>
    </lineage>
</organism>
<feature type="transmembrane region" description="Helical" evidence="12">
    <location>
        <begin position="84"/>
        <end position="104"/>
    </location>
</feature>
<evidence type="ECO:0000256" key="5">
    <source>
        <dbReference type="ARBA" id="ARBA00022826"/>
    </source>
</evidence>
<keyword evidence="11" id="KW-0407">Ion channel</keyword>
<protein>
    <submittedName>
        <fullName evidence="14">Ion transporter</fullName>
    </submittedName>
</protein>
<dbReference type="AlphaFoldDB" id="A0A220VDZ2"/>
<dbReference type="EMBL" id="CP022355">
    <property type="protein sequence ID" value="ASK78569.1"/>
    <property type="molecule type" value="Genomic_DNA"/>
</dbReference>
<dbReference type="GO" id="GO:0001508">
    <property type="term" value="P:action potential"/>
    <property type="evidence" value="ECO:0007669"/>
    <property type="project" value="TreeGrafter"/>
</dbReference>
<dbReference type="PRINTS" id="PR00169">
    <property type="entry name" value="KCHANNEL"/>
</dbReference>
<evidence type="ECO:0000256" key="2">
    <source>
        <dbReference type="ARBA" id="ARBA00022448"/>
    </source>
</evidence>
<dbReference type="SUPFAM" id="SSF81324">
    <property type="entry name" value="Voltage-gated potassium channels"/>
    <property type="match status" value="1"/>
</dbReference>
<feature type="transmembrane region" description="Helical" evidence="12">
    <location>
        <begin position="52"/>
        <end position="72"/>
    </location>
</feature>
<dbReference type="PANTHER" id="PTHR11537:SF254">
    <property type="entry name" value="POTASSIUM VOLTAGE-GATED CHANNEL PROTEIN SHAB"/>
    <property type="match status" value="1"/>
</dbReference>
<dbReference type="Gene3D" id="1.20.120.350">
    <property type="entry name" value="Voltage-gated potassium channels. Chain C"/>
    <property type="match status" value="1"/>
</dbReference>
<evidence type="ECO:0000256" key="4">
    <source>
        <dbReference type="ARBA" id="ARBA00022692"/>
    </source>
</evidence>
<dbReference type="RefSeq" id="WP_089073477.1">
    <property type="nucleotide sequence ID" value="NZ_CBCSAM010000001.1"/>
</dbReference>